<proteinExistence type="predicted"/>
<organism evidence="2 3">
    <name type="scientific">Bacillus gaemokensis</name>
    <dbReference type="NCBI Taxonomy" id="574375"/>
    <lineage>
        <taxon>Bacteria</taxon>
        <taxon>Bacillati</taxon>
        <taxon>Bacillota</taxon>
        <taxon>Bacilli</taxon>
        <taxon>Bacillales</taxon>
        <taxon>Bacillaceae</taxon>
        <taxon>Bacillus</taxon>
        <taxon>Bacillus cereus group</taxon>
    </lineage>
</organism>
<evidence type="ECO:0000313" key="2">
    <source>
        <dbReference type="EMBL" id="KEK23236.1"/>
    </source>
</evidence>
<dbReference type="eggNOG" id="COG2334">
    <property type="taxonomic scope" value="Bacteria"/>
</dbReference>
<dbReference type="OrthoDB" id="2923391at2"/>
<dbReference type="Proteomes" id="UP000027778">
    <property type="component" value="Unassembled WGS sequence"/>
</dbReference>
<feature type="domain" description="Aminoglycoside phosphotransferase" evidence="1">
    <location>
        <begin position="63"/>
        <end position="282"/>
    </location>
</feature>
<comment type="caution">
    <text evidence="2">The sequence shown here is derived from an EMBL/GenBank/DDBJ whole genome shotgun (WGS) entry which is preliminary data.</text>
</comment>
<evidence type="ECO:0000259" key="1">
    <source>
        <dbReference type="Pfam" id="PF01636"/>
    </source>
</evidence>
<accession>A0A073K9K8</accession>
<protein>
    <recommendedName>
        <fullName evidence="1">Aminoglycoside phosphotransferase domain-containing protein</fullName>
    </recommendedName>
</protein>
<dbReference type="AlphaFoldDB" id="A0A073K9K8"/>
<dbReference type="EMBL" id="JOTM01000018">
    <property type="protein sequence ID" value="KEK23236.1"/>
    <property type="molecule type" value="Genomic_DNA"/>
</dbReference>
<gene>
    <name evidence="2" type="ORF">BAGA_09895</name>
</gene>
<sequence length="340" mass="40091">MEQMIRKALVYYFKDVHTLKIEESLHEGSWNKDLHYKIMVNGKRYSARFIGENRTANPAFGDLTNEQLREQIEFTYYIREHGIPFMQIKKSIDNETFIIFTWNREIYRFVLSEWMEGSHITYCDEQIAEEFGREARKFHDISSGFQSTMFTKKSHLVGYREFIKILRNKVPQQNIECNNELQSYLELAEYHIDKAHSNNLNFIMQSDLNPLNIIWNSKRKVKGIVDFESIGYGDRIEGIVWLIKWYSRTKGIDSHEVCPKVAQAFLKGYGSSDFLDSTGYDRLSSLLWLSGCLNWNFVKKTLEIIEGEICERLLSEHVRVYKLRGEHLYALLERGRAGCI</sequence>
<reference evidence="2 3" key="1">
    <citation type="submission" date="2014-06" db="EMBL/GenBank/DDBJ databases">
        <title>Draft genome sequence of Bacillus gaemokensis JCM 15801 (MCCC 1A00707).</title>
        <authorList>
            <person name="Lai Q."/>
            <person name="Liu Y."/>
            <person name="Shao Z."/>
        </authorList>
    </citation>
    <scope>NUCLEOTIDE SEQUENCE [LARGE SCALE GENOMIC DNA]</scope>
    <source>
        <strain evidence="2 3">JCM 15801</strain>
    </source>
</reference>
<name>A0A073K9K8_9BACI</name>
<dbReference type="Pfam" id="PF01636">
    <property type="entry name" value="APH"/>
    <property type="match status" value="1"/>
</dbReference>
<dbReference type="InterPro" id="IPR011009">
    <property type="entry name" value="Kinase-like_dom_sf"/>
</dbReference>
<keyword evidence="3" id="KW-1185">Reference proteome</keyword>
<evidence type="ECO:0000313" key="3">
    <source>
        <dbReference type="Proteomes" id="UP000027778"/>
    </source>
</evidence>
<dbReference type="SUPFAM" id="SSF56112">
    <property type="entry name" value="Protein kinase-like (PK-like)"/>
    <property type="match status" value="1"/>
</dbReference>
<dbReference type="Gene3D" id="3.90.1200.10">
    <property type="match status" value="1"/>
</dbReference>
<dbReference type="STRING" id="574375.AZF08_15010"/>
<dbReference type="InterPro" id="IPR002575">
    <property type="entry name" value="Aminoglycoside_PTrfase"/>
</dbReference>